<accession>A0A222WT71</accession>
<dbReference type="PANTHER" id="PTHR48111">
    <property type="entry name" value="REGULATOR OF RPOS"/>
    <property type="match status" value="1"/>
</dbReference>
<dbReference type="InterPro" id="IPR036388">
    <property type="entry name" value="WH-like_DNA-bd_sf"/>
</dbReference>
<dbReference type="InterPro" id="IPR001867">
    <property type="entry name" value="OmpR/PhoB-type_DNA-bd"/>
</dbReference>
<keyword evidence="2" id="KW-0902">Two-component regulatory system</keyword>
<dbReference type="Pfam" id="PF00072">
    <property type="entry name" value="Response_reg"/>
    <property type="match status" value="1"/>
</dbReference>
<feature type="modified residue" description="4-aspartylphosphate" evidence="6">
    <location>
        <position position="55"/>
    </location>
</feature>
<protein>
    <submittedName>
        <fullName evidence="10">DNA-binding response regulator</fullName>
    </submittedName>
</protein>
<reference evidence="10 11" key="1">
    <citation type="submission" date="2017-03" db="EMBL/GenBank/DDBJ databases">
        <title>Complete genome sequence of Paenibacillus Kribbensis producing bioflocculants.</title>
        <authorList>
            <person name="Lee H.-G."/>
            <person name="Oh H.-M."/>
        </authorList>
    </citation>
    <scope>NUCLEOTIDE SEQUENCE [LARGE SCALE GENOMIC DNA]</scope>
    <source>
        <strain evidence="10 11">AM49</strain>
    </source>
</reference>
<evidence type="ECO:0000256" key="4">
    <source>
        <dbReference type="ARBA" id="ARBA00023125"/>
    </source>
</evidence>
<evidence type="ECO:0000313" key="10">
    <source>
        <dbReference type="EMBL" id="ASR48903.1"/>
    </source>
</evidence>
<dbReference type="GO" id="GO:0000156">
    <property type="term" value="F:phosphorelay response regulator activity"/>
    <property type="evidence" value="ECO:0007669"/>
    <property type="project" value="TreeGrafter"/>
</dbReference>
<dbReference type="GO" id="GO:0000976">
    <property type="term" value="F:transcription cis-regulatory region binding"/>
    <property type="evidence" value="ECO:0007669"/>
    <property type="project" value="TreeGrafter"/>
</dbReference>
<dbReference type="InterPro" id="IPR001789">
    <property type="entry name" value="Sig_transdc_resp-reg_receiver"/>
</dbReference>
<dbReference type="Pfam" id="PF00486">
    <property type="entry name" value="Trans_reg_C"/>
    <property type="match status" value="1"/>
</dbReference>
<organism evidence="10 11">
    <name type="scientific">Paenibacillus kribbensis</name>
    <dbReference type="NCBI Taxonomy" id="172713"/>
    <lineage>
        <taxon>Bacteria</taxon>
        <taxon>Bacillati</taxon>
        <taxon>Bacillota</taxon>
        <taxon>Bacilli</taxon>
        <taxon>Bacillales</taxon>
        <taxon>Paenibacillaceae</taxon>
        <taxon>Paenibacillus</taxon>
    </lineage>
</organism>
<dbReference type="KEGG" id="pkb:B4V02_20475"/>
<name>A0A222WT71_9BACL</name>
<evidence type="ECO:0000256" key="3">
    <source>
        <dbReference type="ARBA" id="ARBA00023015"/>
    </source>
</evidence>
<dbReference type="SMART" id="SM00448">
    <property type="entry name" value="REC"/>
    <property type="match status" value="1"/>
</dbReference>
<proteinExistence type="predicted"/>
<dbReference type="Gene3D" id="3.40.50.2300">
    <property type="match status" value="1"/>
</dbReference>
<dbReference type="AlphaFoldDB" id="A0A222WT71"/>
<keyword evidence="4 7" id="KW-0238">DNA-binding</keyword>
<evidence type="ECO:0000256" key="7">
    <source>
        <dbReference type="PROSITE-ProRule" id="PRU01091"/>
    </source>
</evidence>
<dbReference type="GO" id="GO:0006355">
    <property type="term" value="P:regulation of DNA-templated transcription"/>
    <property type="evidence" value="ECO:0007669"/>
    <property type="project" value="InterPro"/>
</dbReference>
<dbReference type="OrthoDB" id="9790442at2"/>
<dbReference type="InterPro" id="IPR039420">
    <property type="entry name" value="WalR-like"/>
</dbReference>
<evidence type="ECO:0000313" key="11">
    <source>
        <dbReference type="Proteomes" id="UP000214666"/>
    </source>
</evidence>
<dbReference type="InterPro" id="IPR011006">
    <property type="entry name" value="CheY-like_superfamily"/>
</dbReference>
<dbReference type="CDD" id="cd00383">
    <property type="entry name" value="trans_reg_C"/>
    <property type="match status" value="1"/>
</dbReference>
<evidence type="ECO:0000256" key="2">
    <source>
        <dbReference type="ARBA" id="ARBA00023012"/>
    </source>
</evidence>
<dbReference type="Gene3D" id="6.10.250.690">
    <property type="match status" value="1"/>
</dbReference>
<evidence type="ECO:0000259" key="9">
    <source>
        <dbReference type="PROSITE" id="PS51755"/>
    </source>
</evidence>
<keyword evidence="1 6" id="KW-0597">Phosphoprotein</keyword>
<dbReference type="RefSeq" id="WP_007428963.1">
    <property type="nucleotide sequence ID" value="NZ_CP020028.1"/>
</dbReference>
<keyword evidence="11" id="KW-1185">Reference proteome</keyword>
<evidence type="ECO:0000259" key="8">
    <source>
        <dbReference type="PROSITE" id="PS50110"/>
    </source>
</evidence>
<dbReference type="GO" id="GO:0005829">
    <property type="term" value="C:cytosol"/>
    <property type="evidence" value="ECO:0007669"/>
    <property type="project" value="TreeGrafter"/>
</dbReference>
<gene>
    <name evidence="10" type="ORF">B4V02_20475</name>
</gene>
<dbReference type="STRING" id="172713.GCA_001705305_03335"/>
<feature type="DNA-binding region" description="OmpR/PhoB-type" evidence="7">
    <location>
        <begin position="129"/>
        <end position="226"/>
    </location>
</feature>
<dbReference type="SUPFAM" id="SSF52172">
    <property type="entry name" value="CheY-like"/>
    <property type="match status" value="1"/>
</dbReference>
<keyword evidence="5" id="KW-0804">Transcription</keyword>
<dbReference type="SMART" id="SM00862">
    <property type="entry name" value="Trans_reg_C"/>
    <property type="match status" value="1"/>
</dbReference>
<evidence type="ECO:0000256" key="5">
    <source>
        <dbReference type="ARBA" id="ARBA00023163"/>
    </source>
</evidence>
<feature type="domain" description="Response regulatory" evidence="8">
    <location>
        <begin position="5"/>
        <end position="120"/>
    </location>
</feature>
<dbReference type="CDD" id="cd17624">
    <property type="entry name" value="REC_OmpR_PmrA-like"/>
    <property type="match status" value="1"/>
</dbReference>
<dbReference type="Gene3D" id="1.10.10.10">
    <property type="entry name" value="Winged helix-like DNA-binding domain superfamily/Winged helix DNA-binding domain"/>
    <property type="match status" value="1"/>
</dbReference>
<dbReference type="GO" id="GO:0032993">
    <property type="term" value="C:protein-DNA complex"/>
    <property type="evidence" value="ECO:0007669"/>
    <property type="project" value="TreeGrafter"/>
</dbReference>
<dbReference type="PROSITE" id="PS50110">
    <property type="entry name" value="RESPONSE_REGULATORY"/>
    <property type="match status" value="1"/>
</dbReference>
<dbReference type="EMBL" id="CP020028">
    <property type="protein sequence ID" value="ASR48903.1"/>
    <property type="molecule type" value="Genomic_DNA"/>
</dbReference>
<evidence type="ECO:0000256" key="6">
    <source>
        <dbReference type="PROSITE-ProRule" id="PRU00169"/>
    </source>
</evidence>
<dbReference type="PROSITE" id="PS51755">
    <property type="entry name" value="OMPR_PHOB"/>
    <property type="match status" value="1"/>
</dbReference>
<dbReference type="Proteomes" id="UP000214666">
    <property type="component" value="Chromosome"/>
</dbReference>
<feature type="domain" description="OmpR/PhoB-type" evidence="9">
    <location>
        <begin position="129"/>
        <end position="226"/>
    </location>
</feature>
<sequence>MTKHRILLAEDDPLLGELVVHMLEKTGFGTVDWVENGEEAYEYCMGSHYDVAVLDWMLPGWTGLSACKKLRENGYTGAILMLTAKDALRDRVQGLDAGADDYLVKPFELEELQARLRALCRRNYAPLLEEIAELDGLHLNRSSLTLSLEDEVIQLSPREFQMLDLLLRNRGAALSRELVLERIWGYDSDVSTKIVDATIKLLRKKLELFNRQHLIHSIRGVGYKLE</sequence>
<dbReference type="PANTHER" id="PTHR48111:SF1">
    <property type="entry name" value="TWO-COMPONENT RESPONSE REGULATOR ORR33"/>
    <property type="match status" value="1"/>
</dbReference>
<keyword evidence="3" id="KW-0805">Transcription regulation</keyword>
<evidence type="ECO:0000256" key="1">
    <source>
        <dbReference type="ARBA" id="ARBA00022553"/>
    </source>
</evidence>